<evidence type="ECO:0000313" key="4">
    <source>
        <dbReference type="EMBL" id="MBU2692510.1"/>
    </source>
</evidence>
<gene>
    <name evidence="4" type="ORF">KJ970_16440</name>
</gene>
<dbReference type="PROSITE" id="PS50966">
    <property type="entry name" value="ZF_SWIM"/>
    <property type="match status" value="1"/>
</dbReference>
<dbReference type="GO" id="GO:0008270">
    <property type="term" value="F:zinc ion binding"/>
    <property type="evidence" value="ECO:0007669"/>
    <property type="project" value="UniProtKB-KW"/>
</dbReference>
<keyword evidence="1" id="KW-0862">Zinc</keyword>
<dbReference type="PANTHER" id="PTHR38133:SF1">
    <property type="entry name" value="SLR1429 PROTEIN"/>
    <property type="match status" value="1"/>
</dbReference>
<evidence type="ECO:0000256" key="1">
    <source>
        <dbReference type="PROSITE-ProRule" id="PRU00325"/>
    </source>
</evidence>
<protein>
    <recommendedName>
        <fullName evidence="3">SWIM-type domain-containing protein</fullName>
    </recommendedName>
</protein>
<keyword evidence="1" id="KW-0863">Zinc-finger</keyword>
<evidence type="ECO:0000259" key="3">
    <source>
        <dbReference type="PROSITE" id="PS50966"/>
    </source>
</evidence>
<sequence length="335" mass="36954">MGRYSYYEWRPYVSAAERRRQAAKKIAKMRKAGNEVSPVEIAGRKITTTFWGNAWGANLEAYSDYANRLPRGQRYVRNGSVIDLQIEAGRVRSLVSGSDIYKVDIKIKTLDKKRWVNIKRRCAGKIDSLVELLKGSISKGIMEIVSHMGEGLFPSPREISLSCSCPDWASMCKHVAATLYGVGARLDHNPEELFTLRGVDPAEMVETAVEQFPTTGKRRRGRVLASDELSSVFGVEINADAELSNDASAPAGPARKTRRVAKAGKKPAAGKIKKKTKTKRLTAKSAGKAPAKRKAVKKKTAKKVAIKKSTARKAAIKKTVPRRSTKKHSTKKTSK</sequence>
<feature type="compositionally biased region" description="Basic residues" evidence="2">
    <location>
        <begin position="255"/>
        <end position="265"/>
    </location>
</feature>
<dbReference type="InterPro" id="IPR007527">
    <property type="entry name" value="Znf_SWIM"/>
</dbReference>
<comment type="caution">
    <text evidence="4">The sequence shown here is derived from an EMBL/GenBank/DDBJ whole genome shotgun (WGS) entry which is preliminary data.</text>
</comment>
<dbReference type="EMBL" id="JAHJDP010000094">
    <property type="protein sequence ID" value="MBU2692510.1"/>
    <property type="molecule type" value="Genomic_DNA"/>
</dbReference>
<accession>A0A948RWU8</accession>
<feature type="domain" description="SWIM-type" evidence="3">
    <location>
        <begin position="153"/>
        <end position="183"/>
    </location>
</feature>
<organism evidence="4 5">
    <name type="scientific">Eiseniibacteriota bacterium</name>
    <dbReference type="NCBI Taxonomy" id="2212470"/>
    <lineage>
        <taxon>Bacteria</taxon>
        <taxon>Candidatus Eiseniibacteriota</taxon>
    </lineage>
</organism>
<evidence type="ECO:0000256" key="2">
    <source>
        <dbReference type="SAM" id="MobiDB-lite"/>
    </source>
</evidence>
<reference evidence="4" key="1">
    <citation type="submission" date="2021-05" db="EMBL/GenBank/DDBJ databases">
        <title>Energy efficiency and biological interactions define the core microbiome of deep oligotrophic groundwater.</title>
        <authorList>
            <person name="Mehrshad M."/>
            <person name="Lopez-Fernandez M."/>
            <person name="Bell E."/>
            <person name="Bernier-Latmani R."/>
            <person name="Bertilsson S."/>
            <person name="Dopson M."/>
        </authorList>
    </citation>
    <scope>NUCLEOTIDE SEQUENCE</scope>
    <source>
        <strain evidence="4">Modern_marine.mb.64</strain>
    </source>
</reference>
<feature type="compositionally biased region" description="Basic residues" evidence="2">
    <location>
        <begin position="271"/>
        <end position="282"/>
    </location>
</feature>
<name>A0A948RWU8_UNCEI</name>
<dbReference type="Proteomes" id="UP000777784">
    <property type="component" value="Unassembled WGS sequence"/>
</dbReference>
<dbReference type="PANTHER" id="PTHR38133">
    <property type="entry name" value="SLR1429 PROTEIN"/>
    <property type="match status" value="1"/>
</dbReference>
<keyword evidence="1" id="KW-0479">Metal-binding</keyword>
<feature type="compositionally biased region" description="Basic residues" evidence="2">
    <location>
        <begin position="290"/>
        <end position="335"/>
    </location>
</feature>
<evidence type="ECO:0000313" key="5">
    <source>
        <dbReference type="Proteomes" id="UP000777784"/>
    </source>
</evidence>
<proteinExistence type="predicted"/>
<feature type="region of interest" description="Disordered" evidence="2">
    <location>
        <begin position="245"/>
        <end position="335"/>
    </location>
</feature>
<dbReference type="AlphaFoldDB" id="A0A948RWU8"/>